<gene>
    <name evidence="11" type="ORF">ABEG18_10570</name>
</gene>
<dbReference type="GO" id="GO:0042918">
    <property type="term" value="P:alkanesulfonate transmembrane transport"/>
    <property type="evidence" value="ECO:0007669"/>
    <property type="project" value="UniProtKB-ARBA"/>
</dbReference>
<evidence type="ECO:0000313" key="11">
    <source>
        <dbReference type="EMBL" id="XBO41175.1"/>
    </source>
</evidence>
<feature type="transmembrane region" description="Helical" evidence="9">
    <location>
        <begin position="52"/>
        <end position="74"/>
    </location>
</feature>
<feature type="transmembrane region" description="Helical" evidence="9">
    <location>
        <begin position="86"/>
        <end position="108"/>
    </location>
</feature>
<keyword evidence="7 9" id="KW-0472">Membrane</keyword>
<dbReference type="PANTHER" id="PTHR30151:SF0">
    <property type="entry name" value="ABC TRANSPORTER PERMEASE PROTEIN MJ0413-RELATED"/>
    <property type="match status" value="1"/>
</dbReference>
<evidence type="ECO:0000256" key="9">
    <source>
        <dbReference type="RuleBase" id="RU363032"/>
    </source>
</evidence>
<dbReference type="CDD" id="cd06261">
    <property type="entry name" value="TM_PBP2"/>
    <property type="match status" value="1"/>
</dbReference>
<organism evidence="11">
    <name type="scientific">Alsobacter sp. KACC 23698</name>
    <dbReference type="NCBI Taxonomy" id="3149229"/>
    <lineage>
        <taxon>Bacteria</taxon>
        <taxon>Pseudomonadati</taxon>
        <taxon>Pseudomonadota</taxon>
        <taxon>Alphaproteobacteria</taxon>
        <taxon>Hyphomicrobiales</taxon>
        <taxon>Alsobacteraceae</taxon>
        <taxon>Alsobacter</taxon>
    </lineage>
</organism>
<evidence type="ECO:0000256" key="5">
    <source>
        <dbReference type="ARBA" id="ARBA00022692"/>
    </source>
</evidence>
<dbReference type="InterPro" id="IPR035906">
    <property type="entry name" value="MetI-like_sf"/>
</dbReference>
<keyword evidence="5 9" id="KW-0812">Transmembrane</keyword>
<dbReference type="SUPFAM" id="SSF161098">
    <property type="entry name" value="MetI-like"/>
    <property type="match status" value="1"/>
</dbReference>
<evidence type="ECO:0000256" key="3">
    <source>
        <dbReference type="ARBA" id="ARBA00022448"/>
    </source>
</evidence>
<name>A0AAU7JLK1_9HYPH</name>
<feature type="transmembrane region" description="Helical" evidence="9">
    <location>
        <begin position="211"/>
        <end position="232"/>
    </location>
</feature>
<dbReference type="FunFam" id="1.10.3720.10:FF:000003">
    <property type="entry name" value="Aliphatic sulfonate ABC transporter permease"/>
    <property type="match status" value="1"/>
</dbReference>
<evidence type="ECO:0000256" key="2">
    <source>
        <dbReference type="ARBA" id="ARBA00009306"/>
    </source>
</evidence>
<keyword evidence="4" id="KW-1003">Cell membrane</keyword>
<dbReference type="EMBL" id="CP157484">
    <property type="protein sequence ID" value="XBO41175.1"/>
    <property type="molecule type" value="Genomic_DNA"/>
</dbReference>
<keyword evidence="3 9" id="KW-0813">Transport</keyword>
<dbReference type="GO" id="GO:0005886">
    <property type="term" value="C:plasma membrane"/>
    <property type="evidence" value="ECO:0007669"/>
    <property type="project" value="UniProtKB-SubCell"/>
</dbReference>
<sequence length="243" mass="25826">MTTLSVLAAVALWAIGSTFASPFFVPSPLAVGRAIVTLTSSGDLPTAVAYSYFRILVGWAVGCAVAIPLALVAGRIRVVKQAIEPFFNFFRFVPPIAFLGIAILWFGIGEQSKIAIIIYTSLFTVFMNTMAGAASVDESPSRAALCLGASRRQVLWRVVLPATVPAILVGMRVGMGFSFMSVVAAEMIAANEGVGFLIYNARLFLKTANAFAGILTLGLMGLAADLLFRVIAKKLFAKHALPF</sequence>
<dbReference type="AlphaFoldDB" id="A0AAU7JLK1"/>
<reference evidence="11" key="1">
    <citation type="submission" date="2024-05" db="EMBL/GenBank/DDBJ databases">
        <authorList>
            <person name="Kim S."/>
            <person name="Heo J."/>
            <person name="Choi H."/>
            <person name="Choi Y."/>
            <person name="Kwon S.-W."/>
            <person name="Kim Y."/>
        </authorList>
    </citation>
    <scope>NUCLEOTIDE SEQUENCE</scope>
    <source>
        <strain evidence="11">KACC 23698</strain>
    </source>
</reference>
<proteinExistence type="inferred from homology"/>
<dbReference type="RefSeq" id="WP_406858027.1">
    <property type="nucleotide sequence ID" value="NZ_CP157484.1"/>
</dbReference>
<dbReference type="Gene3D" id="1.10.3720.10">
    <property type="entry name" value="MetI-like"/>
    <property type="match status" value="1"/>
</dbReference>
<accession>A0AAU7JLK1</accession>
<feature type="transmembrane region" description="Helical" evidence="9">
    <location>
        <begin position="114"/>
        <end position="134"/>
    </location>
</feature>
<evidence type="ECO:0000256" key="8">
    <source>
        <dbReference type="ARBA" id="ARBA00056719"/>
    </source>
</evidence>
<evidence type="ECO:0000259" key="10">
    <source>
        <dbReference type="PROSITE" id="PS50928"/>
    </source>
</evidence>
<comment type="similarity">
    <text evidence="2 9">Belongs to the binding-protein-dependent transport system permease family.</text>
</comment>
<dbReference type="Pfam" id="PF00528">
    <property type="entry name" value="BPD_transp_1"/>
    <property type="match status" value="1"/>
</dbReference>
<dbReference type="PROSITE" id="PS50928">
    <property type="entry name" value="ABC_TM1"/>
    <property type="match status" value="1"/>
</dbReference>
<keyword evidence="6 9" id="KW-1133">Transmembrane helix</keyword>
<comment type="subcellular location">
    <subcellularLocation>
        <location evidence="1 9">Cell membrane</location>
        <topology evidence="1 9">Multi-pass membrane protein</topology>
    </subcellularLocation>
</comment>
<evidence type="ECO:0000256" key="6">
    <source>
        <dbReference type="ARBA" id="ARBA00022989"/>
    </source>
</evidence>
<evidence type="ECO:0000256" key="7">
    <source>
        <dbReference type="ARBA" id="ARBA00023136"/>
    </source>
</evidence>
<protein>
    <submittedName>
        <fullName evidence="11">ABC transporter permease</fullName>
    </submittedName>
</protein>
<feature type="transmembrane region" description="Helical" evidence="9">
    <location>
        <begin position="154"/>
        <end position="171"/>
    </location>
</feature>
<dbReference type="InterPro" id="IPR000515">
    <property type="entry name" value="MetI-like"/>
</dbReference>
<comment type="function">
    <text evidence="8">Probably part of an ABC transporter complex. Probably responsible for the translocation of the substrate across the membrane.</text>
</comment>
<evidence type="ECO:0000256" key="1">
    <source>
        <dbReference type="ARBA" id="ARBA00004651"/>
    </source>
</evidence>
<evidence type="ECO:0000256" key="4">
    <source>
        <dbReference type="ARBA" id="ARBA00022475"/>
    </source>
</evidence>
<dbReference type="PANTHER" id="PTHR30151">
    <property type="entry name" value="ALKANE SULFONATE ABC TRANSPORTER-RELATED, MEMBRANE SUBUNIT"/>
    <property type="match status" value="1"/>
</dbReference>
<feature type="domain" description="ABC transmembrane type-1" evidence="10">
    <location>
        <begin position="44"/>
        <end position="232"/>
    </location>
</feature>